<protein>
    <submittedName>
        <fullName evidence="2">Uncharacterized protein</fullName>
    </submittedName>
</protein>
<keyword evidence="3" id="KW-1185">Reference proteome</keyword>
<dbReference type="AlphaFoldDB" id="A0AAV4TAP8"/>
<accession>A0AAV4TAP8</accession>
<organism evidence="2 3">
    <name type="scientific">Caerostris extrusa</name>
    <name type="common">Bark spider</name>
    <name type="synonym">Caerostris bankana</name>
    <dbReference type="NCBI Taxonomy" id="172846"/>
    <lineage>
        <taxon>Eukaryota</taxon>
        <taxon>Metazoa</taxon>
        <taxon>Ecdysozoa</taxon>
        <taxon>Arthropoda</taxon>
        <taxon>Chelicerata</taxon>
        <taxon>Arachnida</taxon>
        <taxon>Araneae</taxon>
        <taxon>Araneomorphae</taxon>
        <taxon>Entelegynae</taxon>
        <taxon>Araneoidea</taxon>
        <taxon>Araneidae</taxon>
        <taxon>Caerostris</taxon>
    </lineage>
</organism>
<comment type="caution">
    <text evidence="2">The sequence shown here is derived from an EMBL/GenBank/DDBJ whole genome shotgun (WGS) entry which is preliminary data.</text>
</comment>
<feature type="region of interest" description="Disordered" evidence="1">
    <location>
        <begin position="202"/>
        <end position="221"/>
    </location>
</feature>
<reference evidence="2 3" key="1">
    <citation type="submission" date="2021-06" db="EMBL/GenBank/DDBJ databases">
        <title>Caerostris extrusa draft genome.</title>
        <authorList>
            <person name="Kono N."/>
            <person name="Arakawa K."/>
        </authorList>
    </citation>
    <scope>NUCLEOTIDE SEQUENCE [LARGE SCALE GENOMIC DNA]</scope>
</reference>
<evidence type="ECO:0000256" key="1">
    <source>
        <dbReference type="SAM" id="MobiDB-lite"/>
    </source>
</evidence>
<gene>
    <name evidence="2" type="ORF">CEXT_306221</name>
</gene>
<evidence type="ECO:0000313" key="2">
    <source>
        <dbReference type="EMBL" id="GIY41840.1"/>
    </source>
</evidence>
<proteinExistence type="predicted"/>
<dbReference type="EMBL" id="BPLR01010765">
    <property type="protein sequence ID" value="GIY41840.1"/>
    <property type="molecule type" value="Genomic_DNA"/>
</dbReference>
<dbReference type="Proteomes" id="UP001054945">
    <property type="component" value="Unassembled WGS sequence"/>
</dbReference>
<evidence type="ECO:0000313" key="3">
    <source>
        <dbReference type="Proteomes" id="UP001054945"/>
    </source>
</evidence>
<sequence>MVPNRASCGRRKRTLKAGNESRGMLLSHRKAYSAHSKKSAVASALLGSTTRHALGIKKNKPRVQCGVKAFKGQNNLVAGIECQSREFRIICSLVYVGGDGHDKSLDKNVNLKAGLETEINKLRIFHMEHIYKCTFEIVVVICECTVARPLWGHWELLKCKISYFLMTDSLKMKMPDIPKHVLCLNTLPVSSRTILPKESQMQSSLLEGRDNAPPVVTPVSE</sequence>
<name>A0AAV4TAP8_CAEEX</name>